<dbReference type="FunCoup" id="A0A3P8W9A8">
    <property type="interactions" value="73"/>
</dbReference>
<keyword evidence="4 8" id="KW-0833">Ubl conjugation pathway</keyword>
<dbReference type="SMART" id="SM01174">
    <property type="entry name" value="DUF4205"/>
    <property type="match status" value="1"/>
</dbReference>
<comment type="function">
    <text evidence="7">Probable hydrolase that can remove 'Lys-48'-linked conjugated ubiquitin from proteins.</text>
</comment>
<evidence type="ECO:0000256" key="3">
    <source>
        <dbReference type="ARBA" id="ARBA00022670"/>
    </source>
</evidence>
<evidence type="ECO:0000256" key="8">
    <source>
        <dbReference type="RuleBase" id="RU367088"/>
    </source>
</evidence>
<dbReference type="GO" id="GO:0006508">
    <property type="term" value="P:proteolysis"/>
    <property type="evidence" value="ECO:0007669"/>
    <property type="project" value="UniProtKB-KW"/>
</dbReference>
<comment type="catalytic activity">
    <reaction evidence="1 8">
        <text>Thiol-dependent hydrolysis of ester, thioester, amide, peptide and isopeptide bonds formed by the C-terminal Gly of ubiquitin (a 76-residue protein attached to proteins as an intracellular targeting signal).</text>
        <dbReference type="EC" id="3.4.19.12"/>
    </reaction>
</comment>
<protein>
    <recommendedName>
        <fullName evidence="8">Ubiquitin carboxyl-terminal hydrolase MINDY</fullName>
        <ecNumber evidence="8">3.4.19.12</ecNumber>
    </recommendedName>
</protein>
<evidence type="ECO:0000256" key="9">
    <source>
        <dbReference type="SAM" id="MobiDB-lite"/>
    </source>
</evidence>
<dbReference type="Pfam" id="PF26038">
    <property type="entry name" value="Dimer_MINDY4_N"/>
    <property type="match status" value="1"/>
</dbReference>
<dbReference type="GO" id="GO:1990380">
    <property type="term" value="F:K48-linked deubiquitinase activity"/>
    <property type="evidence" value="ECO:0007669"/>
    <property type="project" value="UniProtKB-UniRule"/>
</dbReference>
<proteinExistence type="inferred from homology"/>
<keyword evidence="6 8" id="KW-0788">Thiol protease</keyword>
<evidence type="ECO:0000256" key="7">
    <source>
        <dbReference type="ARBA" id="ARBA00037630"/>
    </source>
</evidence>
<name>A0A3P8W9A8_CYNSE</name>
<reference evidence="11 12" key="1">
    <citation type="journal article" date="2014" name="Nat. Genet.">
        <title>Whole-genome sequence of a flatfish provides insights into ZW sex chromosome evolution and adaptation to a benthic lifestyle.</title>
        <authorList>
            <person name="Chen S."/>
            <person name="Zhang G."/>
            <person name="Shao C."/>
            <person name="Huang Q."/>
            <person name="Liu G."/>
            <person name="Zhang P."/>
            <person name="Song W."/>
            <person name="An N."/>
            <person name="Chalopin D."/>
            <person name="Volff J.N."/>
            <person name="Hong Y."/>
            <person name="Li Q."/>
            <person name="Sha Z."/>
            <person name="Zhou H."/>
            <person name="Xie M."/>
            <person name="Yu Q."/>
            <person name="Liu Y."/>
            <person name="Xiang H."/>
            <person name="Wang N."/>
            <person name="Wu K."/>
            <person name="Yang C."/>
            <person name="Zhou Q."/>
            <person name="Liao X."/>
            <person name="Yang L."/>
            <person name="Hu Q."/>
            <person name="Zhang J."/>
            <person name="Meng L."/>
            <person name="Jin L."/>
            <person name="Tian Y."/>
            <person name="Lian J."/>
            <person name="Yang J."/>
            <person name="Miao G."/>
            <person name="Liu S."/>
            <person name="Liang Z."/>
            <person name="Yan F."/>
            <person name="Li Y."/>
            <person name="Sun B."/>
            <person name="Zhang H."/>
            <person name="Zhang J."/>
            <person name="Zhu Y."/>
            <person name="Du M."/>
            <person name="Zhao Y."/>
            <person name="Schartl M."/>
            <person name="Tang Q."/>
            <person name="Wang J."/>
        </authorList>
    </citation>
    <scope>NUCLEOTIDE SEQUENCE</scope>
</reference>
<dbReference type="PANTHER" id="PTHR12473">
    <property type="entry name" value="UBIQUITIN CARBOXYL-TERMINAL HYDROLASE MINDY-4-RELATED"/>
    <property type="match status" value="1"/>
</dbReference>
<reference evidence="11" key="3">
    <citation type="submission" date="2025-09" db="UniProtKB">
        <authorList>
            <consortium name="Ensembl"/>
        </authorList>
    </citation>
    <scope>IDENTIFICATION</scope>
</reference>
<accession>A0A3P8W9A8</accession>
<dbReference type="GO" id="GO:0071108">
    <property type="term" value="P:protein K48-linked deubiquitination"/>
    <property type="evidence" value="ECO:0007669"/>
    <property type="project" value="InterPro"/>
</dbReference>
<keyword evidence="5 8" id="KW-0378">Hydrolase</keyword>
<dbReference type="Proteomes" id="UP000265120">
    <property type="component" value="Chromosome 2"/>
</dbReference>
<dbReference type="PANTHER" id="PTHR12473:SF8">
    <property type="entry name" value="UBIQUITIN CARBOXYL-TERMINAL HYDROLASE MINDY-4-RELATED"/>
    <property type="match status" value="1"/>
</dbReference>
<dbReference type="EC" id="3.4.19.12" evidence="8"/>
<sequence>MNGCRHLPLSGLWRSRNSSSPSSPCLTTTQYFKAVMVVSVEEVSSSLVREYLSRKGLKRTIACMDEEHPRTDASINNRSHLRTILNMEHLYKDNKAQSSPFKTLLEIIVKHHISGPHHSKVSSESSVGLSSFPSPQVAPAVLKRTKPRDGTADVFTNSQTNLRSDVEDISFFSQQMYTSSVLEADSLPRNNQTHLRACDSEDHKGHPLLAPLPDNKSVLRRESEHKTLINESTQRSKANRIRRGMMAGPIASTSQESSKKKPSRRVETPQLRLRKKEELLSSGDGLLPTDSHQIKTVVGLSAMVLADREAVRREDVFLSLEKMQSENSFEQTGQDSLKTTKMKSRTNQGDLDVTEMVLDDIDDDLPELSRVSPQRPVRAQSYTGSPIDLHTARELKTVLLGSSQQCFSAEWRNQGFTFSETHDLRYGIVQKKGGPCGVLASVQAFVLKKMLFEDPESVDAGPRSLTPSTGARRKYLVFALAEILWRAGQEERATVAVNSGRTHFSSTGRYRPESVLEKISIFSVESAEELQMLLEQHIEQFESAELGCLLLTVSAVLSRTIEKVKEDMDVPTTTLIGAHGYCTQELVNLLLCGRAVSNVFDGDMELDSGNGNVTLLKGIKGQCEVGLLSLFEHYNICKVGAHMKTPHCPIWVVCSESHFSVLFGLQRELLTNPDRYLEFDLYYYDGLANQQEEIRLTVSVSKSTVSQRDLDTDLTPPLEHCIQTRWPGAVVSWNDTEPIL</sequence>
<feature type="domain" description="Deubiquitinating enzyme MINDY-3/4 conserved" evidence="10">
    <location>
        <begin position="396"/>
        <end position="735"/>
    </location>
</feature>
<dbReference type="InterPro" id="IPR025257">
    <property type="entry name" value="MINDY-3/4_CD"/>
</dbReference>
<evidence type="ECO:0000313" key="12">
    <source>
        <dbReference type="Proteomes" id="UP000265120"/>
    </source>
</evidence>
<dbReference type="InterPro" id="IPR039785">
    <property type="entry name" value="MINY3/4"/>
</dbReference>
<evidence type="ECO:0000256" key="2">
    <source>
        <dbReference type="ARBA" id="ARBA00011074"/>
    </source>
</evidence>
<dbReference type="AlphaFoldDB" id="A0A3P8W9A8"/>
<keyword evidence="12" id="KW-1185">Reference proteome</keyword>
<evidence type="ECO:0000256" key="4">
    <source>
        <dbReference type="ARBA" id="ARBA00022786"/>
    </source>
</evidence>
<keyword evidence="3 8" id="KW-0645">Protease</keyword>
<comment type="similarity">
    <text evidence="2 8">Belongs to the MINDY deubiquitinase family. FAM188 subfamily.</text>
</comment>
<dbReference type="GeneTree" id="ENSGT00940000159600"/>
<evidence type="ECO:0000256" key="5">
    <source>
        <dbReference type="ARBA" id="ARBA00022801"/>
    </source>
</evidence>
<dbReference type="KEGG" id="csem:103393599"/>
<dbReference type="Ensembl" id="ENSCSET00000023372.1">
    <property type="protein sequence ID" value="ENSCSEP00000023072.1"/>
    <property type="gene ID" value="ENSCSEG00000014704.1"/>
</dbReference>
<evidence type="ECO:0000259" key="10">
    <source>
        <dbReference type="SMART" id="SM01174"/>
    </source>
</evidence>
<dbReference type="OMA" id="SCFSTEW"/>
<dbReference type="GO" id="GO:0004843">
    <property type="term" value="F:cysteine-type deubiquitinase activity"/>
    <property type="evidence" value="ECO:0007669"/>
    <property type="project" value="UniProtKB-UniRule"/>
</dbReference>
<dbReference type="InParanoid" id="A0A3P8W9A8"/>
<feature type="region of interest" description="Disordered" evidence="9">
    <location>
        <begin position="229"/>
        <end position="272"/>
    </location>
</feature>
<reference evidence="11" key="2">
    <citation type="submission" date="2025-08" db="UniProtKB">
        <authorList>
            <consortium name="Ensembl"/>
        </authorList>
    </citation>
    <scope>IDENTIFICATION</scope>
</reference>
<comment type="function">
    <text evidence="8">Hydrolase that can remove 'Lys-48'-linked conjugated ubiquitin from proteins.</text>
</comment>
<dbReference type="InterPro" id="IPR059022">
    <property type="entry name" value="MINDY4_N"/>
</dbReference>
<dbReference type="Pfam" id="PF13898">
    <property type="entry name" value="MINDY-3_4_CD"/>
    <property type="match status" value="1"/>
</dbReference>
<evidence type="ECO:0000256" key="6">
    <source>
        <dbReference type="ARBA" id="ARBA00022807"/>
    </source>
</evidence>
<evidence type="ECO:0000313" key="11">
    <source>
        <dbReference type="Ensembl" id="ENSCSEP00000023072.1"/>
    </source>
</evidence>
<organism evidence="11 12">
    <name type="scientific">Cynoglossus semilaevis</name>
    <name type="common">Tongue sole</name>
    <dbReference type="NCBI Taxonomy" id="244447"/>
    <lineage>
        <taxon>Eukaryota</taxon>
        <taxon>Metazoa</taxon>
        <taxon>Chordata</taxon>
        <taxon>Craniata</taxon>
        <taxon>Vertebrata</taxon>
        <taxon>Euteleostomi</taxon>
        <taxon>Actinopterygii</taxon>
        <taxon>Neopterygii</taxon>
        <taxon>Teleostei</taxon>
        <taxon>Neoteleostei</taxon>
        <taxon>Acanthomorphata</taxon>
        <taxon>Carangaria</taxon>
        <taxon>Pleuronectiformes</taxon>
        <taxon>Pleuronectoidei</taxon>
        <taxon>Cynoglossidae</taxon>
        <taxon>Cynoglossinae</taxon>
        <taxon>Cynoglossus</taxon>
    </lineage>
</organism>
<evidence type="ECO:0000256" key="1">
    <source>
        <dbReference type="ARBA" id="ARBA00000707"/>
    </source>
</evidence>